<feature type="compositionally biased region" description="Low complexity" evidence="6">
    <location>
        <begin position="2866"/>
        <end position="2885"/>
    </location>
</feature>
<evidence type="ECO:0000256" key="3">
    <source>
        <dbReference type="ARBA" id="ARBA00022806"/>
    </source>
</evidence>
<dbReference type="GO" id="GO:0003677">
    <property type="term" value="F:DNA binding"/>
    <property type="evidence" value="ECO:0007669"/>
    <property type="project" value="UniProtKB-KW"/>
</dbReference>
<feature type="compositionally biased region" description="Low complexity" evidence="6">
    <location>
        <begin position="2925"/>
        <end position="2943"/>
    </location>
</feature>
<dbReference type="EMBL" id="KL596621">
    <property type="protein sequence ID" value="KER33878.1"/>
    <property type="molecule type" value="Genomic_DNA"/>
</dbReference>
<feature type="compositionally biased region" description="Basic residues" evidence="6">
    <location>
        <begin position="2897"/>
        <end position="2906"/>
    </location>
</feature>
<feature type="compositionally biased region" description="Basic and acidic residues" evidence="6">
    <location>
        <begin position="1444"/>
        <end position="1457"/>
    </location>
</feature>
<keyword evidence="3" id="KW-0378">Hydrolase</keyword>
<feature type="compositionally biased region" description="Low complexity" evidence="6">
    <location>
        <begin position="3324"/>
        <end position="3346"/>
    </location>
</feature>
<reference evidence="8 9" key="1">
    <citation type="submission" date="2013-11" db="EMBL/GenBank/DDBJ databases">
        <title>Opisthorchis viverrini - life in the bile duct.</title>
        <authorList>
            <person name="Young N.D."/>
            <person name="Nagarajan N."/>
            <person name="Lin S.J."/>
            <person name="Korhonen P.K."/>
            <person name="Jex A.R."/>
            <person name="Hall R.S."/>
            <person name="Safavi-Hemami H."/>
            <person name="Kaewkong W."/>
            <person name="Bertrand D."/>
            <person name="Gao S."/>
            <person name="Seet Q."/>
            <person name="Wongkham S."/>
            <person name="Teh B.T."/>
            <person name="Wongkham C."/>
            <person name="Intapan P.M."/>
            <person name="Maleewong W."/>
            <person name="Yang X."/>
            <person name="Hu M."/>
            <person name="Wang Z."/>
            <person name="Hofmann A."/>
            <person name="Sternberg P.W."/>
            <person name="Tan P."/>
            <person name="Wang J."/>
            <person name="Gasser R.B."/>
        </authorList>
    </citation>
    <scope>NUCLEOTIDE SEQUENCE [LARGE SCALE GENOMIC DNA]</scope>
</reference>
<dbReference type="Gene3D" id="3.40.50.10810">
    <property type="entry name" value="Tandem AAA-ATPase domain"/>
    <property type="match status" value="1"/>
</dbReference>
<dbReference type="InterPro" id="IPR000330">
    <property type="entry name" value="SNF2_N"/>
</dbReference>
<evidence type="ECO:0000259" key="7">
    <source>
        <dbReference type="PROSITE" id="PS51204"/>
    </source>
</evidence>
<dbReference type="PANTHER" id="PTHR45685">
    <property type="entry name" value="HELICASE SRCAP-RELATED"/>
    <property type="match status" value="1"/>
</dbReference>
<evidence type="ECO:0000256" key="5">
    <source>
        <dbReference type="ARBA" id="ARBA00023125"/>
    </source>
</evidence>
<dbReference type="CTD" id="20314509"/>
<evidence type="ECO:0000256" key="1">
    <source>
        <dbReference type="ARBA" id="ARBA00004123"/>
    </source>
</evidence>
<evidence type="ECO:0000256" key="6">
    <source>
        <dbReference type="SAM" id="MobiDB-lite"/>
    </source>
</evidence>
<protein>
    <recommendedName>
        <fullName evidence="7">HSA domain-containing protein</fullName>
    </recommendedName>
</protein>
<dbReference type="InterPro" id="IPR027417">
    <property type="entry name" value="P-loop_NTPase"/>
</dbReference>
<evidence type="ECO:0000313" key="8">
    <source>
        <dbReference type="EMBL" id="KER33878.1"/>
    </source>
</evidence>
<name>A0A075A2C5_OPIVI</name>
<evidence type="ECO:0000256" key="2">
    <source>
        <dbReference type="ARBA" id="ARBA00022741"/>
    </source>
</evidence>
<sequence>MVVLLDLKAGFDSVDRQARWQCRWSKQVPHKFLSLLKALCTNSRGRVKVYGKLSCEFTTSCGIRQDCPLSPFLSNFVINTIMEDSLSASNACGVEVPPGRPLTDIEYPDDVALHGPDPCLCSSSIVPPSAFQQAVCICSFGQDIAIMYSNVTDFLFPPKRNRSDEDEVLGEEDLVKVCPVKWEEHKVDLINQELDSLDDADVFSQVQSCVHSKGGPGSELSENCSKPLMPPFSTVYPRSGCLSPRYCVYLPSKVDLSVSSDDKQMPVAERPIQPLSQRNTINPVIAQDARLETTVLEQIAQLRQQGVWSAGRLPKVMEPVPEYTWNDCFLEEVTWMAVDFCEERKWKMNMARNLAEAARNYLVLRLEWNRQCQLAEELCRKRNAAYVATIVRDWWRHVNELAEAARNYLVLRLEWNRQCQLAEELCRKRNAAYVATIVRDWWRHVNESLEFLRESANRQHSAQLSKLNKLALTTCSDLGPSWVARVPYEVSPFFEWPRSSSPDFKALRSDGDSHDSDWLPGPHSSESDSDEPHSRSTSSSRAASFVDDSDASVFGHEESTFRERRSDGRTLRTTDPMTSTLKLEAVHQQEQIAQNNTVLKSQEDSLNASPVVERTELEALILEAALPLHQLLSARNQLQRLEDDMGRSTASPGIQLSSKPMSPESFFADAESDDENSEVVLLKTDAENSLDGILPPGYLDSDKHIIPGEHNGASHHSMMDTHNDHPNDLADSQNGGISETDCVNDLLEDEDYRKTKPQDNSTGPVDSPWNDVQTPLTRITNPNELRWAALQLSPLLKPNVNSCSSSSALLATAYSPAFRVRFLPSTSVGSIVTWLRHAVSRGVPGLLLSQSAISGDAELAVAAHLGQLLVPVAHSFDSFWPGCLPKQVSLNETGDWGPHLIVAPRLCIPVWRTRLSNWCPGLRITCLGVGACGTTAGGEPSGTGRRLRSSVVRGAVNVCITSYAAILARPSRYSRIRWHVVVLDQVHHLFSCKNSAVSSQSMEPTLNQTSHQSDRTSSVASGSLDTLISELRYSGHRLLISSATDLLSSACGFRLFELSRLLMSQCATDSEEHKLWTAELFSAVEGVAQNPDNQPIKRERPSKKQLIKFLEPFVLRLEEEYESGDEKVVHCPMTAAQRKVHDAIMSSKVARNASKAGGLLDLLHTVTQASRICNHPCLLATHPYSSSAFIQTLASLYTHREPRPGPFVFDARLDTDSRTRSAGLLYSTPSAVLKAVHQLRDSELSEITLQGFQLASLLKDPPDIRERVAFLAPTKQQLEITLFPKNTKENTQPKPTPPSPVPSDLFNGGIHYSPVRSRSNFVMNGQVSSVKMGLKVNTPLTNGLPELPTVHLDFTSIPVRFKRPRISEKFPAESPVKRCRFDDVPLTPIVDLPNQPSTDSKRTTTVDRHLRPIVCKTPFLGPEVLNVLNKEVTGPKTSTGAAKTHKEGDLPSTDRRSSNPSVLHRRTCDSMQTTQNSASQQPADDRQGGFNPSIRVDGLLRDNTRRCTQLTGFADWCSAATFNLLRLDRTYFNQPPSNQSSEPFGFTALTNLMETIKPMLLYISQISSLGLLCSRPRVIALPPRIFTLKSGCVSSLGCQAYTETSQSSSLFSTQSLYPFSEPARWLSPDIPSQFPLNRSHAITDAFNSSESTPLGRLFSESGKFFSLHCLLGEFLGAKSKPRPRCVYLLAHRSAFLNLLEAYLAISPWRMCSRVRLPSSFEAVNTQSDLLIDHINAWPRGTRGPLLVLMHSRSPTTCLTGLKAGPDTLVIICDVDLRADSVDNVRALFPPKCNTFASHTTTLLLTADSTRKLNSVIKDVAIDSSQKLFLPSSIHSWTLNGLVDHAHQEDKADGLSPSVQIYRLVSVGLPNRSGLCPSVEACLSREFACRLLPEAVFQAHSSAPSDCHSLLVARVQPNVVSAFLSNRVPYEPDPIVFGASYKGLESEHGSLLSIKQEPPPYSSASSVTSSSSYPFFDYQRDKSRELGELQNTFQEREPLCEHLLNRALELFEDPVDTQVWCCASAEQTSISRTIFDKSSQNEQPDPQFGDEDDRLWEPYLHPRDVFLLEPSFATECQHLPADFSGELGYSDKTCWEVAHHEASEYLSQLEFLICRSNEAFFCYHALAPDVPDASDHVEQLWTKDTEVPCTEDWPLPLTEASLWEPFARFQATESSKSKADVCATPSTVFHLGDEEPSVFVTPSTALEDRSPGLLLTRSQPVDDSEWGYETDPMSEHELPPVTQVVITPTAPTPTPAISNPQGLKRSAPPDCDIDISKSLRYSNSFSTNSAYTRSYLKRRRLTGAGAYRKHLSTLSQPLAPTSDSHLEQSLCAAADSDSSLLPPPSPSSKTSLRDAVPVTRPSYMQPTASPQHVPAGTSVHGGTGGLGSSGGVTLFLNHSGSGGSNHPKLHIPRANYNKDFTNSRSGRHRRSTAVSTTGTASAGGAAAVAALATGSHLPQPSASKSAVYHFQASSGNLSPFSNPAILARYGHTSPGRCGPSIANSQASLPPALRYGPNGATTTAAGGLSNSAGSLSSVAGSQATGHLHVGKPLEWHVNEEAALYQVSSFCRVCKDILPYNAQALYVAFLSFKSIVKLQELPFDSNCGVPPNSALSPNFRLAEFFINNFFPTRGYRGARQCLLMHTRMLTIINTAIATLSSNVGSHIPVGNSGLPEDAAISTPVSTAANIVHSQSSRKVKNKLKSSAAVAAAAANLGLSPQPSGVGSQANDPNCDSMTAVNRYRTYLSFQEYFILPSPVSCQHLRLSPLDADLHTSASDASGSQIPPQLTQLISTMKNDDEAQSKILRKVIKDSFAPPPAMTPAQPHRPSSSRRQQAPGAGSPGPGFHSGGAALTGSPGPSGSLYTYPATTSHPASSSSFPTSTGHGSYPITGPSPALLTHHRHHHHRQSSCDHTPSSQASTSATDGSVPSQPTSFSSTSSCHTGPMIQKNPTHIAALQEHNINPDTLITPAMVIKNKEEREARLLAESISSNSQTPHMSPSAAGLPVTTAVLSLPSSLQPATSLASHQAPLSFYSHSQDATAHPSVLLSLPLETTAAGSGTVVTSSLSLNLTGSPLSFSHPSQRGTSFVTIVSSNPTMLRRSATFTSVTVSNQFTDTLSTRVSPFQSNPGQSTVVGLSSAPLSTQMGKASVQSGYFLQRPQFLSSNTSISPSSARGIFTTLSGVSGTTGLPGGGGFGSGLAPVPQILRPRNTLRGSVIQPTFVRAITATSTSSFPISHMGTRLASSSSGFLHGRVTLSVPSCPLPSVLTSRPNQSVRHQSPTIFQQVRPGAQSQLGSFSYGYQFSGGEPRSFTSQLQGSTQPISPSISGSSAVTTTSSSVSIFESASSRQSEADPFVQSRFRPQPTP</sequence>
<feature type="region of interest" description="Disordered" evidence="6">
    <location>
        <begin position="2418"/>
        <end position="2439"/>
    </location>
</feature>
<dbReference type="OrthoDB" id="372624at2759"/>
<feature type="region of interest" description="Disordered" evidence="6">
    <location>
        <begin position="3307"/>
        <end position="3365"/>
    </location>
</feature>
<evidence type="ECO:0000256" key="4">
    <source>
        <dbReference type="ARBA" id="ARBA00022840"/>
    </source>
</evidence>
<dbReference type="PROSITE" id="PS51204">
    <property type="entry name" value="HSA"/>
    <property type="match status" value="1"/>
</dbReference>
<dbReference type="Pfam" id="PF00176">
    <property type="entry name" value="SNF2-rel_dom"/>
    <property type="match status" value="1"/>
</dbReference>
<feature type="domain" description="HSA" evidence="7">
    <location>
        <begin position="313"/>
        <end position="388"/>
    </location>
</feature>
<dbReference type="STRING" id="6198.A0A075A2C5"/>
<dbReference type="GO" id="GO:0006338">
    <property type="term" value="P:chromatin remodeling"/>
    <property type="evidence" value="ECO:0007669"/>
    <property type="project" value="TreeGrafter"/>
</dbReference>
<feature type="compositionally biased region" description="Polar residues" evidence="6">
    <location>
        <begin position="3309"/>
        <end position="3323"/>
    </location>
</feature>
<keyword evidence="9" id="KW-1185">Reference proteome</keyword>
<dbReference type="GO" id="GO:0004386">
    <property type="term" value="F:helicase activity"/>
    <property type="evidence" value="ECO:0007669"/>
    <property type="project" value="UniProtKB-KW"/>
</dbReference>
<feature type="compositionally biased region" description="Polar residues" evidence="6">
    <location>
        <begin position="758"/>
        <end position="772"/>
    </location>
</feature>
<feature type="compositionally biased region" description="Polar residues" evidence="6">
    <location>
        <begin position="1469"/>
        <end position="1482"/>
    </location>
</feature>
<dbReference type="RefSeq" id="XP_009162330.1">
    <property type="nucleotide sequence ID" value="XM_009164066.1"/>
</dbReference>
<dbReference type="GO" id="GO:0016887">
    <property type="term" value="F:ATP hydrolysis activity"/>
    <property type="evidence" value="ECO:0007669"/>
    <property type="project" value="TreeGrafter"/>
</dbReference>
<dbReference type="KEGG" id="ovi:T265_00321"/>
<feature type="region of interest" description="Disordered" evidence="6">
    <location>
        <begin position="753"/>
        <end position="772"/>
    </location>
</feature>
<evidence type="ECO:0000313" key="9">
    <source>
        <dbReference type="Proteomes" id="UP000054324"/>
    </source>
</evidence>
<keyword evidence="5" id="KW-0238">DNA-binding</keyword>
<feature type="region of interest" description="Disordered" evidence="6">
    <location>
        <begin position="2811"/>
        <end position="2946"/>
    </location>
</feature>
<feature type="compositionally biased region" description="Basic and acidic residues" evidence="6">
    <location>
        <begin position="717"/>
        <end position="728"/>
    </location>
</feature>
<dbReference type="PANTHER" id="PTHR45685:SF1">
    <property type="entry name" value="HELICASE SRCAP"/>
    <property type="match status" value="1"/>
</dbReference>
<dbReference type="GO" id="GO:0000812">
    <property type="term" value="C:Swr1 complex"/>
    <property type="evidence" value="ECO:0007669"/>
    <property type="project" value="TreeGrafter"/>
</dbReference>
<feature type="region of interest" description="Disordered" evidence="6">
    <location>
        <begin position="2332"/>
        <end position="2354"/>
    </location>
</feature>
<dbReference type="GO" id="GO:0042393">
    <property type="term" value="F:histone binding"/>
    <property type="evidence" value="ECO:0007669"/>
    <property type="project" value="TreeGrafter"/>
</dbReference>
<keyword evidence="2" id="KW-0547">Nucleotide-binding</keyword>
<accession>A0A075A2C5</accession>
<dbReference type="SUPFAM" id="SSF52540">
    <property type="entry name" value="P-loop containing nucleoside triphosphate hydrolases"/>
    <property type="match status" value="1"/>
</dbReference>
<dbReference type="GeneID" id="20314509"/>
<feature type="region of interest" description="Disordered" evidence="6">
    <location>
        <begin position="2214"/>
        <end position="2234"/>
    </location>
</feature>
<keyword evidence="4" id="KW-0067">ATP-binding</keyword>
<dbReference type="InterPro" id="IPR014012">
    <property type="entry name" value="HSA_dom"/>
</dbReference>
<keyword evidence="3" id="KW-0347">Helicase</keyword>
<dbReference type="InterPro" id="IPR050520">
    <property type="entry name" value="INO80/SWR1_helicase"/>
</dbReference>
<dbReference type="GO" id="GO:0005524">
    <property type="term" value="F:ATP binding"/>
    <property type="evidence" value="ECO:0007669"/>
    <property type="project" value="UniProtKB-KW"/>
</dbReference>
<gene>
    <name evidence="8" type="ORF">T265_00321</name>
</gene>
<feature type="region of interest" description="Disordered" evidence="6">
    <location>
        <begin position="710"/>
        <end position="740"/>
    </location>
</feature>
<comment type="subcellular location">
    <subcellularLocation>
        <location evidence="1">Nucleus</location>
    </subcellularLocation>
</comment>
<dbReference type="InterPro" id="IPR038718">
    <property type="entry name" value="SNF2-like_sf"/>
</dbReference>
<feature type="region of interest" description="Disordered" evidence="6">
    <location>
        <begin position="1432"/>
        <end position="1495"/>
    </location>
</feature>
<feature type="compositionally biased region" description="Basic and acidic residues" evidence="6">
    <location>
        <begin position="505"/>
        <end position="517"/>
    </location>
</feature>
<dbReference type="Proteomes" id="UP000054324">
    <property type="component" value="Unassembled WGS sequence"/>
</dbReference>
<dbReference type="Pfam" id="PF07529">
    <property type="entry name" value="HSA"/>
    <property type="match status" value="1"/>
</dbReference>
<feature type="compositionally biased region" description="Polar residues" evidence="6">
    <location>
        <begin position="2909"/>
        <end position="2923"/>
    </location>
</feature>
<feature type="region of interest" description="Disordered" evidence="6">
    <location>
        <begin position="505"/>
        <end position="549"/>
    </location>
</feature>
<proteinExistence type="predicted"/>
<feature type="compositionally biased region" description="Low complexity" evidence="6">
    <location>
        <begin position="535"/>
        <end position="544"/>
    </location>
</feature>
<organism evidence="8 9">
    <name type="scientific">Opisthorchis viverrini</name>
    <name type="common">Southeast Asian liver fluke</name>
    <dbReference type="NCBI Taxonomy" id="6198"/>
    <lineage>
        <taxon>Eukaryota</taxon>
        <taxon>Metazoa</taxon>
        <taxon>Spiralia</taxon>
        <taxon>Lophotrochozoa</taxon>
        <taxon>Platyhelminthes</taxon>
        <taxon>Trematoda</taxon>
        <taxon>Digenea</taxon>
        <taxon>Opisthorchiida</taxon>
        <taxon>Opisthorchiata</taxon>
        <taxon>Opisthorchiidae</taxon>
        <taxon>Opisthorchis</taxon>
    </lineage>
</organism>